<protein>
    <submittedName>
        <fullName evidence="4">Transporter substrate-binding domain-containing protein</fullName>
    </submittedName>
</protein>
<dbReference type="EMBL" id="JADIMC010000096">
    <property type="protein sequence ID" value="MBO8476972.1"/>
    <property type="molecule type" value="Genomic_DNA"/>
</dbReference>
<dbReference type="SMART" id="SM00062">
    <property type="entry name" value="PBPb"/>
    <property type="match status" value="1"/>
</dbReference>
<dbReference type="PANTHER" id="PTHR35936:SF19">
    <property type="entry name" value="AMINO-ACID-BINDING PROTEIN YXEM-RELATED"/>
    <property type="match status" value="1"/>
</dbReference>
<feature type="transmembrane region" description="Helical" evidence="2">
    <location>
        <begin position="12"/>
        <end position="30"/>
    </location>
</feature>
<organism evidence="4 5">
    <name type="scientific">Candidatus Limisoma faecipullorum</name>
    <dbReference type="NCBI Taxonomy" id="2840854"/>
    <lineage>
        <taxon>Bacteria</taxon>
        <taxon>Pseudomonadati</taxon>
        <taxon>Bacteroidota</taxon>
        <taxon>Bacteroidia</taxon>
        <taxon>Bacteroidales</taxon>
        <taxon>Candidatus Limisoma</taxon>
    </lineage>
</organism>
<evidence type="ECO:0000259" key="3">
    <source>
        <dbReference type="SMART" id="SM00062"/>
    </source>
</evidence>
<dbReference type="AlphaFoldDB" id="A0A9D9NKL9"/>
<name>A0A9D9NKL9_9BACT</name>
<dbReference type="InterPro" id="IPR001638">
    <property type="entry name" value="Solute-binding_3/MltF_N"/>
</dbReference>
<feature type="domain" description="Solute-binding protein family 3/N-terminal" evidence="3">
    <location>
        <begin position="49"/>
        <end position="274"/>
    </location>
</feature>
<keyword evidence="2" id="KW-1133">Transmembrane helix</keyword>
<dbReference type="Pfam" id="PF00497">
    <property type="entry name" value="SBP_bac_3"/>
    <property type="match status" value="1"/>
</dbReference>
<evidence type="ECO:0000256" key="2">
    <source>
        <dbReference type="SAM" id="Phobius"/>
    </source>
</evidence>
<accession>A0A9D9NKL9</accession>
<evidence type="ECO:0000313" key="5">
    <source>
        <dbReference type="Proteomes" id="UP000823598"/>
    </source>
</evidence>
<keyword evidence="2" id="KW-0812">Transmembrane</keyword>
<gene>
    <name evidence="4" type="ORF">IAB88_08270</name>
</gene>
<dbReference type="Gene3D" id="3.40.190.10">
    <property type="entry name" value="Periplasmic binding protein-like II"/>
    <property type="match status" value="2"/>
</dbReference>
<evidence type="ECO:0000313" key="4">
    <source>
        <dbReference type="EMBL" id="MBO8476972.1"/>
    </source>
</evidence>
<dbReference type="PANTHER" id="PTHR35936">
    <property type="entry name" value="MEMBRANE-BOUND LYTIC MUREIN TRANSGLYCOSYLASE F"/>
    <property type="match status" value="1"/>
</dbReference>
<sequence>MKNRKMLLKPSLRIYVLLLVAAIGAMIALYRCSHGKGGMLPIAQGENDTIDIALEYSPFSLYMYGDTLGGFNYELLKLIGQYKGLKMEMHPMVNLGESLSLLDEGVYDIVAAQVPATVDFKRRYLFTDSIYLDRQVLVQLKDSLGKKSVESQLDIAGKTVYVVDGSPAISRIENLSRELGDTIGVARESRYGQEQLFLMVASGEIKFAVISYKVASSMSAGYPDVDISTDVSFNQLQSWVLRKHSTALRDSLNVWLKELRQTPAYKEIYNRYFE</sequence>
<reference evidence="4" key="1">
    <citation type="submission" date="2020-10" db="EMBL/GenBank/DDBJ databases">
        <authorList>
            <person name="Gilroy R."/>
        </authorList>
    </citation>
    <scope>NUCLEOTIDE SEQUENCE</scope>
    <source>
        <strain evidence="4">6919</strain>
    </source>
</reference>
<dbReference type="SUPFAM" id="SSF53850">
    <property type="entry name" value="Periplasmic binding protein-like II"/>
    <property type="match status" value="1"/>
</dbReference>
<evidence type="ECO:0000256" key="1">
    <source>
        <dbReference type="ARBA" id="ARBA00022729"/>
    </source>
</evidence>
<comment type="caution">
    <text evidence="4">The sequence shown here is derived from an EMBL/GenBank/DDBJ whole genome shotgun (WGS) entry which is preliminary data.</text>
</comment>
<reference evidence="4" key="2">
    <citation type="journal article" date="2021" name="PeerJ">
        <title>Extensive microbial diversity within the chicken gut microbiome revealed by metagenomics and culture.</title>
        <authorList>
            <person name="Gilroy R."/>
            <person name="Ravi A."/>
            <person name="Getino M."/>
            <person name="Pursley I."/>
            <person name="Horton D.L."/>
            <person name="Alikhan N.F."/>
            <person name="Baker D."/>
            <person name="Gharbi K."/>
            <person name="Hall N."/>
            <person name="Watson M."/>
            <person name="Adriaenssens E.M."/>
            <person name="Foster-Nyarko E."/>
            <person name="Jarju S."/>
            <person name="Secka A."/>
            <person name="Antonio M."/>
            <person name="Oren A."/>
            <person name="Chaudhuri R.R."/>
            <person name="La Ragione R."/>
            <person name="Hildebrand F."/>
            <person name="Pallen M.J."/>
        </authorList>
    </citation>
    <scope>NUCLEOTIDE SEQUENCE</scope>
    <source>
        <strain evidence="4">6919</strain>
    </source>
</reference>
<proteinExistence type="predicted"/>
<keyword evidence="1" id="KW-0732">Signal</keyword>
<dbReference type="Proteomes" id="UP000823598">
    <property type="component" value="Unassembled WGS sequence"/>
</dbReference>
<keyword evidence="2" id="KW-0472">Membrane</keyword>
<dbReference type="CDD" id="cd01009">
    <property type="entry name" value="PBP2_YfhD_N"/>
    <property type="match status" value="1"/>
</dbReference>